<dbReference type="GO" id="GO:0005615">
    <property type="term" value="C:extracellular space"/>
    <property type="evidence" value="ECO:0007669"/>
    <property type="project" value="TreeGrafter"/>
</dbReference>
<dbReference type="EMBL" id="LR901011">
    <property type="protein sequence ID" value="CAD7247559.1"/>
    <property type="molecule type" value="Genomic_DNA"/>
</dbReference>
<dbReference type="GO" id="GO:0030667">
    <property type="term" value="C:secretory granule membrane"/>
    <property type="evidence" value="ECO:0007669"/>
    <property type="project" value="TreeGrafter"/>
</dbReference>
<keyword evidence="3" id="KW-1185">Reference proteome</keyword>
<sequence length="267" mass="29606">MAGFQFKYIVAAALAFGVCWGIRRRTGFRWVRNEALGSNGQVRLYWTPRFHRGDIEFLFVAPSTGWVGVGFSPNGEMYGADMVVGGVSNGTAYFALQVLCEHLLSTSRPSSSSRVVTCQSSSTCSLTVSTSSGVWVDLGRCFSEAAEPTEDSRLDIHRDQFGVTGSGRNAKFEPRERVEAKVLYACSDIQIDENNPRFTELIELSFEDAPVEIIWAYGDKDPGILEQPHYHFRNRGGRRLSILDDFPIALLEDAVEDPSNNGTESIE</sequence>
<dbReference type="Pfam" id="PF03351">
    <property type="entry name" value="DOMON"/>
    <property type="match status" value="1"/>
</dbReference>
<dbReference type="InterPro" id="IPR000945">
    <property type="entry name" value="DBH-like"/>
</dbReference>
<dbReference type="PROSITE" id="PS50836">
    <property type="entry name" value="DOMON"/>
    <property type="match status" value="1"/>
</dbReference>
<reference evidence="2" key="1">
    <citation type="submission" date="2020-11" db="EMBL/GenBank/DDBJ databases">
        <authorList>
            <person name="Tran Van P."/>
        </authorList>
    </citation>
    <scope>NUCLEOTIDE SEQUENCE</scope>
</reference>
<dbReference type="OrthoDB" id="10003276at2759"/>
<dbReference type="InterPro" id="IPR005018">
    <property type="entry name" value="DOMON_domain"/>
</dbReference>
<evidence type="ECO:0000313" key="3">
    <source>
        <dbReference type="Proteomes" id="UP000677054"/>
    </source>
</evidence>
<accession>A0A7R8XC37</accession>
<dbReference type="InterPro" id="IPR045266">
    <property type="entry name" value="DOH_DOMON"/>
</dbReference>
<dbReference type="GO" id="GO:0006589">
    <property type="term" value="P:octopamine biosynthetic process"/>
    <property type="evidence" value="ECO:0007669"/>
    <property type="project" value="TreeGrafter"/>
</dbReference>
<protein>
    <recommendedName>
        <fullName evidence="1">DOMON domain-containing protein</fullName>
    </recommendedName>
</protein>
<dbReference type="PANTHER" id="PTHR10157">
    <property type="entry name" value="DOPAMINE BETA HYDROXYLASE RELATED"/>
    <property type="match status" value="1"/>
</dbReference>
<dbReference type="CDD" id="cd09631">
    <property type="entry name" value="DOMON_DOH"/>
    <property type="match status" value="1"/>
</dbReference>
<name>A0A7R8XC37_9CRUS</name>
<organism evidence="2">
    <name type="scientific">Darwinula stevensoni</name>
    <dbReference type="NCBI Taxonomy" id="69355"/>
    <lineage>
        <taxon>Eukaryota</taxon>
        <taxon>Metazoa</taxon>
        <taxon>Ecdysozoa</taxon>
        <taxon>Arthropoda</taxon>
        <taxon>Crustacea</taxon>
        <taxon>Oligostraca</taxon>
        <taxon>Ostracoda</taxon>
        <taxon>Podocopa</taxon>
        <taxon>Podocopida</taxon>
        <taxon>Darwinulocopina</taxon>
        <taxon>Darwinuloidea</taxon>
        <taxon>Darwinulidae</taxon>
        <taxon>Darwinula</taxon>
    </lineage>
</organism>
<dbReference type="AlphaFoldDB" id="A0A7R8XC37"/>
<feature type="domain" description="DOMON" evidence="1">
    <location>
        <begin position="40"/>
        <end position="167"/>
    </location>
</feature>
<proteinExistence type="predicted"/>
<dbReference type="Proteomes" id="UP000677054">
    <property type="component" value="Unassembled WGS sequence"/>
</dbReference>
<evidence type="ECO:0000313" key="2">
    <source>
        <dbReference type="EMBL" id="CAD7247559.1"/>
    </source>
</evidence>
<dbReference type="GO" id="GO:0042420">
    <property type="term" value="P:dopamine catabolic process"/>
    <property type="evidence" value="ECO:0007669"/>
    <property type="project" value="TreeGrafter"/>
</dbReference>
<evidence type="ECO:0000259" key="1">
    <source>
        <dbReference type="PROSITE" id="PS50836"/>
    </source>
</evidence>
<dbReference type="GO" id="GO:0042421">
    <property type="term" value="P:norepinephrine biosynthetic process"/>
    <property type="evidence" value="ECO:0007669"/>
    <property type="project" value="TreeGrafter"/>
</dbReference>
<dbReference type="SMART" id="SM00664">
    <property type="entry name" value="DoH"/>
    <property type="match status" value="1"/>
</dbReference>
<dbReference type="PANTHER" id="PTHR10157:SF23">
    <property type="entry name" value="MOXD1 HOMOLOG 1"/>
    <property type="match status" value="1"/>
</dbReference>
<dbReference type="EMBL" id="CAJPEV010001494">
    <property type="protein sequence ID" value="CAG0892963.1"/>
    <property type="molecule type" value="Genomic_DNA"/>
</dbReference>
<dbReference type="GO" id="GO:0004500">
    <property type="term" value="F:dopamine beta-monooxygenase activity"/>
    <property type="evidence" value="ECO:0007669"/>
    <property type="project" value="InterPro"/>
</dbReference>
<gene>
    <name evidence="2" type="ORF">DSTB1V02_LOCUS7389</name>
</gene>